<evidence type="ECO:0000313" key="2">
    <source>
        <dbReference type="Proteomes" id="UP001164746"/>
    </source>
</evidence>
<protein>
    <submittedName>
        <fullName evidence="1">Uncharacterized protein</fullName>
    </submittedName>
</protein>
<reference evidence="1" key="1">
    <citation type="submission" date="2022-11" db="EMBL/GenBank/DDBJ databases">
        <title>Centuries of genome instability and evolution in soft-shell clam transmissible cancer (bioRxiv).</title>
        <authorList>
            <person name="Hart S.F.M."/>
            <person name="Yonemitsu M.A."/>
            <person name="Giersch R.M."/>
            <person name="Beal B.F."/>
            <person name="Arriagada G."/>
            <person name="Davis B.W."/>
            <person name="Ostrander E.A."/>
            <person name="Goff S.P."/>
            <person name="Metzger M.J."/>
        </authorList>
    </citation>
    <scope>NUCLEOTIDE SEQUENCE</scope>
    <source>
        <strain evidence="1">MELC-2E11</strain>
        <tissue evidence="1">Siphon/mantle</tissue>
    </source>
</reference>
<evidence type="ECO:0000313" key="1">
    <source>
        <dbReference type="EMBL" id="WAR28542.1"/>
    </source>
</evidence>
<gene>
    <name evidence="1" type="ORF">MAR_014246</name>
</gene>
<proteinExistence type="predicted"/>
<dbReference type="Proteomes" id="UP001164746">
    <property type="component" value="Chromosome 15"/>
</dbReference>
<keyword evidence="2" id="KW-1185">Reference proteome</keyword>
<sequence length="160" mass="17516">MYDQYALDLRYSCLVQTLRDVEGSALGLDIVCAIPCHHDIVCVIPCHHDIVCDHDIVSVIPCHHDIVSVIPCHHDIVSVIPCHHDTVSVIPCHCVTTTGMSCVNRLQHSKCSSLDHSKQDLNQNMGVVHETLYEGCSGCHGGHYRSGRHDGGQGHLLTAP</sequence>
<accession>A0ABY7G5E6</accession>
<dbReference type="EMBL" id="CP111026">
    <property type="protein sequence ID" value="WAR28542.1"/>
    <property type="molecule type" value="Genomic_DNA"/>
</dbReference>
<name>A0ABY7G5E6_MYAAR</name>
<organism evidence="1 2">
    <name type="scientific">Mya arenaria</name>
    <name type="common">Soft-shell clam</name>
    <dbReference type="NCBI Taxonomy" id="6604"/>
    <lineage>
        <taxon>Eukaryota</taxon>
        <taxon>Metazoa</taxon>
        <taxon>Spiralia</taxon>
        <taxon>Lophotrochozoa</taxon>
        <taxon>Mollusca</taxon>
        <taxon>Bivalvia</taxon>
        <taxon>Autobranchia</taxon>
        <taxon>Heteroconchia</taxon>
        <taxon>Euheterodonta</taxon>
        <taxon>Imparidentia</taxon>
        <taxon>Neoheterodontei</taxon>
        <taxon>Myida</taxon>
        <taxon>Myoidea</taxon>
        <taxon>Myidae</taxon>
        <taxon>Mya</taxon>
    </lineage>
</organism>